<dbReference type="SUPFAM" id="SSF89919">
    <property type="entry name" value="Ribosome-binding factor A, RbfA"/>
    <property type="match status" value="1"/>
</dbReference>
<dbReference type="InterPro" id="IPR023799">
    <property type="entry name" value="RbfA_dom_sf"/>
</dbReference>
<accession>A0A0W8E2N2</accession>
<dbReference type="InterPro" id="IPR000238">
    <property type="entry name" value="RbfA"/>
</dbReference>
<dbReference type="PANTHER" id="PTHR33515:SF1">
    <property type="entry name" value="RIBOSOME-BINDING FACTOR A, CHLOROPLASTIC-RELATED"/>
    <property type="match status" value="1"/>
</dbReference>
<organism evidence="1">
    <name type="scientific">hydrocarbon metagenome</name>
    <dbReference type="NCBI Taxonomy" id="938273"/>
    <lineage>
        <taxon>unclassified sequences</taxon>
        <taxon>metagenomes</taxon>
        <taxon>ecological metagenomes</taxon>
    </lineage>
</organism>
<dbReference type="GO" id="GO:0043024">
    <property type="term" value="F:ribosomal small subunit binding"/>
    <property type="evidence" value="ECO:0007669"/>
    <property type="project" value="TreeGrafter"/>
</dbReference>
<evidence type="ECO:0000313" key="1">
    <source>
        <dbReference type="EMBL" id="KUG02892.1"/>
    </source>
</evidence>
<dbReference type="InterPro" id="IPR015946">
    <property type="entry name" value="KH_dom-like_a/b"/>
</dbReference>
<sequence length="122" mass="14031">MSRRRQEKLSEEIKRTVSHIFQEGIKDPRIEQAAISLTRVDLSNDMSHARINISILGDQSKQEEMMNAVKAARGYVRSELAHRLKVKHAPEIEFRLDKSIEHGIRISSILEELKEDSNKPEG</sequence>
<dbReference type="PROSITE" id="PS01319">
    <property type="entry name" value="RBFA"/>
    <property type="match status" value="1"/>
</dbReference>
<dbReference type="NCBIfam" id="TIGR00082">
    <property type="entry name" value="rbfA"/>
    <property type="match status" value="1"/>
</dbReference>
<comment type="caution">
    <text evidence="1">The sequence shown here is derived from an EMBL/GenBank/DDBJ whole genome shotgun (WGS) entry which is preliminary data.</text>
</comment>
<dbReference type="Pfam" id="PF02033">
    <property type="entry name" value="RBFA"/>
    <property type="match status" value="1"/>
</dbReference>
<dbReference type="HAMAP" id="MF_00003">
    <property type="entry name" value="RbfA"/>
    <property type="match status" value="1"/>
</dbReference>
<dbReference type="EMBL" id="LNQE01001902">
    <property type="protein sequence ID" value="KUG02892.1"/>
    <property type="molecule type" value="Genomic_DNA"/>
</dbReference>
<dbReference type="GO" id="GO:0006364">
    <property type="term" value="P:rRNA processing"/>
    <property type="evidence" value="ECO:0007669"/>
    <property type="project" value="InterPro"/>
</dbReference>
<gene>
    <name evidence="1" type="ORF">ASZ90_019732</name>
</gene>
<reference evidence="1" key="1">
    <citation type="journal article" date="2015" name="Proc. Natl. Acad. Sci. U.S.A.">
        <title>Networks of energetic and metabolic interactions define dynamics in microbial communities.</title>
        <authorList>
            <person name="Embree M."/>
            <person name="Liu J.K."/>
            <person name="Al-Bassam M.M."/>
            <person name="Zengler K."/>
        </authorList>
    </citation>
    <scope>NUCLEOTIDE SEQUENCE</scope>
</reference>
<dbReference type="Gene3D" id="3.30.300.20">
    <property type="match status" value="1"/>
</dbReference>
<name>A0A0W8E2N2_9ZZZZ</name>
<dbReference type="GO" id="GO:0005829">
    <property type="term" value="C:cytosol"/>
    <property type="evidence" value="ECO:0007669"/>
    <property type="project" value="TreeGrafter"/>
</dbReference>
<dbReference type="InterPro" id="IPR020053">
    <property type="entry name" value="Ribosome-bd_factorA_CS"/>
</dbReference>
<protein>
    <submittedName>
        <fullName evidence="1">Ribosome-binding factor a</fullName>
    </submittedName>
</protein>
<proteinExistence type="inferred from homology"/>
<dbReference type="AlphaFoldDB" id="A0A0W8E2N2"/>
<dbReference type="PANTHER" id="PTHR33515">
    <property type="entry name" value="RIBOSOME-BINDING FACTOR A, CHLOROPLASTIC-RELATED"/>
    <property type="match status" value="1"/>
</dbReference>